<evidence type="ECO:0000259" key="2">
    <source>
        <dbReference type="PROSITE" id="PS51184"/>
    </source>
</evidence>
<evidence type="ECO:0000256" key="1">
    <source>
        <dbReference type="SAM" id="Phobius"/>
    </source>
</evidence>
<evidence type="ECO:0000313" key="4">
    <source>
        <dbReference type="Proteomes" id="UP000054729"/>
    </source>
</evidence>
<name>A0A0W1AD74_9GAMM</name>
<dbReference type="Proteomes" id="UP000054729">
    <property type="component" value="Unassembled WGS sequence"/>
</dbReference>
<dbReference type="AlphaFoldDB" id="A0A0W1AD74"/>
<dbReference type="EMBL" id="LNZB01000036">
    <property type="protein sequence ID" value="KTD79255.1"/>
    <property type="molecule type" value="Genomic_DNA"/>
</dbReference>
<accession>A0A0W1AD74</accession>
<dbReference type="Gene3D" id="2.60.120.10">
    <property type="entry name" value="Jelly Rolls"/>
    <property type="match status" value="1"/>
</dbReference>
<dbReference type="InterPro" id="IPR041667">
    <property type="entry name" value="Cupin_8"/>
</dbReference>
<comment type="caution">
    <text evidence="3">The sequence shown here is derived from an EMBL/GenBank/DDBJ whole genome shotgun (WGS) entry which is preliminary data.</text>
</comment>
<gene>
    <name evidence="3" type="ORF">Lwal_1327</name>
</gene>
<dbReference type="PATRIC" id="fig|66969.6.peg.1455"/>
<dbReference type="PROSITE" id="PS51184">
    <property type="entry name" value="JMJC"/>
    <property type="match status" value="1"/>
</dbReference>
<keyword evidence="4" id="KW-1185">Reference proteome</keyword>
<dbReference type="InterPro" id="IPR014710">
    <property type="entry name" value="RmlC-like_jellyroll"/>
</dbReference>
<protein>
    <submittedName>
        <fullName evidence="3">Eukaryotic small stress protein PASS1</fullName>
    </submittedName>
</protein>
<dbReference type="Pfam" id="PF13621">
    <property type="entry name" value="Cupin_8"/>
    <property type="match status" value="1"/>
</dbReference>
<dbReference type="PANTHER" id="PTHR12461">
    <property type="entry name" value="HYPOXIA-INDUCIBLE FACTOR 1 ALPHA INHIBITOR-RELATED"/>
    <property type="match status" value="1"/>
</dbReference>
<keyword evidence="1" id="KW-1133">Transmembrane helix</keyword>
<dbReference type="PANTHER" id="PTHR12461:SF105">
    <property type="entry name" value="HYPOXIA-INDUCIBLE FACTOR 1-ALPHA INHIBITOR"/>
    <property type="match status" value="1"/>
</dbReference>
<dbReference type="STRING" id="66969.Lwal_1327"/>
<dbReference type="SUPFAM" id="SSF51197">
    <property type="entry name" value="Clavaminate synthase-like"/>
    <property type="match status" value="1"/>
</dbReference>
<dbReference type="InterPro" id="IPR003347">
    <property type="entry name" value="JmjC_dom"/>
</dbReference>
<feature type="domain" description="JmjC" evidence="2">
    <location>
        <begin position="93"/>
        <end position="251"/>
    </location>
</feature>
<dbReference type="SMART" id="SM00558">
    <property type="entry name" value="JmjC"/>
    <property type="match status" value="1"/>
</dbReference>
<evidence type="ECO:0000313" key="3">
    <source>
        <dbReference type="EMBL" id="KTD79255.1"/>
    </source>
</evidence>
<dbReference type="OrthoDB" id="479699at2"/>
<keyword evidence="1" id="KW-0812">Transmembrane</keyword>
<proteinExistence type="predicted"/>
<feature type="transmembrane region" description="Helical" evidence="1">
    <location>
        <begin position="283"/>
        <end position="306"/>
    </location>
</feature>
<dbReference type="RefSeq" id="WP_058480036.1">
    <property type="nucleotide sequence ID" value="NZ_CAAAIQ010000007.1"/>
</dbReference>
<reference evidence="3 4" key="1">
    <citation type="submission" date="2015-11" db="EMBL/GenBank/DDBJ databases">
        <title>Genomic analysis of 38 Legionella species identifies large and diverse effector repertoires.</title>
        <authorList>
            <person name="Burstein D."/>
            <person name="Amaro F."/>
            <person name="Zusman T."/>
            <person name="Lifshitz Z."/>
            <person name="Cohen O."/>
            <person name="Gilbert J.A."/>
            <person name="Pupko T."/>
            <person name="Shuman H.A."/>
            <person name="Segal G."/>
        </authorList>
    </citation>
    <scope>NUCLEOTIDE SEQUENCE [LARGE SCALE GENOMIC DNA]</scope>
    <source>
        <strain evidence="3 4">ATCC 51914</strain>
    </source>
</reference>
<keyword evidence="1" id="KW-0472">Membrane</keyword>
<organism evidence="3 4">
    <name type="scientific">Legionella waltersii</name>
    <dbReference type="NCBI Taxonomy" id="66969"/>
    <lineage>
        <taxon>Bacteria</taxon>
        <taxon>Pseudomonadati</taxon>
        <taxon>Pseudomonadota</taxon>
        <taxon>Gammaproteobacteria</taxon>
        <taxon>Legionellales</taxon>
        <taxon>Legionellaceae</taxon>
        <taxon>Legionella</taxon>
    </lineage>
</organism>
<sequence>MIINKVPEVIYEFGNEKKIKRLLYKSKEPILLKMVNFTDKFSIDFFIEQSRGLTTYSVFDNSQFVEHKTGDITSVLKDIKNNKPYRIFGQYYPRWMCEEVEKQVPLWQDIPFRPRFCNKMVKTLFFLGGKGSNTGMHYDREYPSILHLCLSGKKRLLLFTKKQNDFLYKTPFVGDSLIDFSKPIEEIYKQFPNLKKAQGYEVVLEKGDMLFMPKKCWHYTEYIDASAAATYVFYPNKLDQLYGSFTGLFYLGYKENSGFQICNWPFFKKFDLLYARSSGVNKFFLKVVEKILFIFLLPAVSVSAYISHKIRPRKCY</sequence>